<dbReference type="AlphaFoldDB" id="A0A0K9YZC8"/>
<dbReference type="NCBIfam" id="TIGR02876">
    <property type="entry name" value="spore_yqfD"/>
    <property type="match status" value="1"/>
</dbReference>
<comment type="caution">
    <text evidence="3">The sequence shown here is derived from an EMBL/GenBank/DDBJ whole genome shotgun (WGS) entry which is preliminary data.</text>
</comment>
<reference evidence="4" key="1">
    <citation type="submission" date="2015-07" db="EMBL/GenBank/DDBJ databases">
        <title>Genome sequencing project for genomic taxonomy and phylogenomics of Bacillus-like bacteria.</title>
        <authorList>
            <person name="Liu B."/>
            <person name="Wang J."/>
            <person name="Zhu Y."/>
            <person name="Liu G."/>
            <person name="Chen Q."/>
            <person name="Chen Z."/>
            <person name="Lan J."/>
            <person name="Che J."/>
            <person name="Ge C."/>
            <person name="Shi H."/>
            <person name="Pan Z."/>
            <person name="Liu X."/>
        </authorList>
    </citation>
    <scope>NUCLEOTIDE SEQUENCE [LARGE SCALE GENOMIC DNA]</scope>
    <source>
        <strain evidence="4">DSM 9887</strain>
    </source>
</reference>
<dbReference type="Proteomes" id="UP000319578">
    <property type="component" value="Unassembled WGS sequence"/>
</dbReference>
<keyword evidence="1" id="KW-0812">Transmembrane</keyword>
<dbReference type="EMBL" id="LGIQ01000005">
    <property type="protein sequence ID" value="KNB74088.1"/>
    <property type="molecule type" value="Genomic_DNA"/>
</dbReference>
<keyword evidence="5" id="KW-1185">Reference proteome</keyword>
<reference evidence="2 5" key="3">
    <citation type="submission" date="2019-06" db="EMBL/GenBank/DDBJ databases">
        <title>Whole genome shotgun sequence of Brevibacillus reuszeri NBRC 15719.</title>
        <authorList>
            <person name="Hosoyama A."/>
            <person name="Uohara A."/>
            <person name="Ohji S."/>
            <person name="Ichikawa N."/>
        </authorList>
    </citation>
    <scope>NUCLEOTIDE SEQUENCE [LARGE SCALE GENOMIC DNA]</scope>
    <source>
        <strain evidence="2 5">NBRC 15719</strain>
    </source>
</reference>
<evidence type="ECO:0000313" key="2">
    <source>
        <dbReference type="EMBL" id="GED72816.1"/>
    </source>
</evidence>
<dbReference type="InterPro" id="IPR010690">
    <property type="entry name" value="YqfD"/>
</dbReference>
<gene>
    <name evidence="3" type="ORF">ADS79_09295</name>
    <name evidence="2" type="ORF">BRE01_65180</name>
</gene>
<dbReference type="PIRSF" id="PIRSF029895">
    <property type="entry name" value="SpoIV"/>
    <property type="match status" value="1"/>
</dbReference>
<reference evidence="3" key="2">
    <citation type="submission" date="2015-07" db="EMBL/GenBank/DDBJ databases">
        <title>MeaNS - Measles Nucleotide Surveillance Program.</title>
        <authorList>
            <person name="Tran T."/>
            <person name="Druce J."/>
        </authorList>
    </citation>
    <scope>NUCLEOTIDE SEQUENCE</scope>
    <source>
        <strain evidence="3">DSM 9887</strain>
    </source>
</reference>
<dbReference type="EMBL" id="BJON01000035">
    <property type="protein sequence ID" value="GED72816.1"/>
    <property type="molecule type" value="Genomic_DNA"/>
</dbReference>
<dbReference type="RefSeq" id="WP_049738104.1">
    <property type="nucleotide sequence ID" value="NZ_BJON01000035.1"/>
</dbReference>
<accession>A0A0K9YZC8</accession>
<sequence length="404" mass="45623">MRNGLREWVDGHITITVRGKRFERLLNMAVRDGIRIWNIRRVGLEVSRCDILIRDYFRLRPLLKETGCRSHVEHRDGLPFWLLRLRRRSGLAIGAALFFIGLYMLSTFVWSVEVSGTKMMDPQRVLRAAAEIGIKEGAWKVKLKEPLLLQKELMSLLPETTWIGIEMKGTKVKLQVVEKDEPVLPQPTSPRHLVAKKRAVIHKILPEVGRSQVTNNQVVEKGQVLISGIIGNEARQQAVSARGKVQGEVWYISNASVPLNQKHYQLTGAKLQQQYLLIGSYAVQMWPFKKQSFALSEVAEERFVPSYAGFTSPVGWKTVTQMETEPITKQMSVEEATALAKKFAREDVLKKAGTDAFIQDEKVLHVTSENGKVYVSIHFSVIEDIAVEQPLVGLPQTPANNGNP</sequence>
<keyword evidence="1" id="KW-0472">Membrane</keyword>
<dbReference type="OrthoDB" id="1640349at2"/>
<dbReference type="PATRIC" id="fig|54915.3.peg.7336"/>
<evidence type="ECO:0000256" key="1">
    <source>
        <dbReference type="SAM" id="Phobius"/>
    </source>
</evidence>
<protein>
    <submittedName>
        <fullName evidence="2">Sporulation protein YqfD</fullName>
    </submittedName>
</protein>
<feature type="transmembrane region" description="Helical" evidence="1">
    <location>
        <begin position="91"/>
        <end position="112"/>
    </location>
</feature>
<proteinExistence type="predicted"/>
<keyword evidence="1" id="KW-1133">Transmembrane helix</keyword>
<evidence type="ECO:0000313" key="3">
    <source>
        <dbReference type="EMBL" id="KNB74088.1"/>
    </source>
</evidence>
<dbReference type="Proteomes" id="UP000036834">
    <property type="component" value="Unassembled WGS sequence"/>
</dbReference>
<dbReference type="Pfam" id="PF06898">
    <property type="entry name" value="YqfD"/>
    <property type="match status" value="1"/>
</dbReference>
<evidence type="ECO:0000313" key="5">
    <source>
        <dbReference type="Proteomes" id="UP000319578"/>
    </source>
</evidence>
<name>A0A0K9YZC8_9BACL</name>
<organism evidence="3 4">
    <name type="scientific">Brevibacillus reuszeri</name>
    <dbReference type="NCBI Taxonomy" id="54915"/>
    <lineage>
        <taxon>Bacteria</taxon>
        <taxon>Bacillati</taxon>
        <taxon>Bacillota</taxon>
        <taxon>Bacilli</taxon>
        <taxon>Bacillales</taxon>
        <taxon>Paenibacillaceae</taxon>
        <taxon>Brevibacillus</taxon>
    </lineage>
</organism>
<dbReference type="STRING" id="54915.ADS79_09295"/>
<evidence type="ECO:0000313" key="4">
    <source>
        <dbReference type="Proteomes" id="UP000036834"/>
    </source>
</evidence>